<accession>A0A1E3GW96</accession>
<dbReference type="SUPFAM" id="SSF54593">
    <property type="entry name" value="Glyoxalase/Bleomycin resistance protein/Dihydroxybiphenyl dioxygenase"/>
    <property type="match status" value="1"/>
</dbReference>
<sequence length="129" mass="14780">MQRPTRTGGLRHVALTVENLEACEQFYVDLLGMEVEWRPDTENVYLTSGNDNLALHRGENINKSPVQPLDHIGFIIPTPEQVDEWYAFLDHHAVPMRQPPRTHRDGARSFYCYDPAGTVVQIIYHPPIS</sequence>
<evidence type="ECO:0000313" key="3">
    <source>
        <dbReference type="Proteomes" id="UP000094379"/>
    </source>
</evidence>
<name>A0A1E3GW96_9GAMM</name>
<comment type="caution">
    <text evidence="2">The sequence shown here is derived from an EMBL/GenBank/DDBJ whole genome shotgun (WGS) entry which is preliminary data.</text>
</comment>
<dbReference type="Proteomes" id="UP000094379">
    <property type="component" value="Unassembled WGS sequence"/>
</dbReference>
<dbReference type="Pfam" id="PF00903">
    <property type="entry name" value="Glyoxalase"/>
    <property type="match status" value="1"/>
</dbReference>
<dbReference type="PANTHER" id="PTHR36113">
    <property type="entry name" value="LYASE, PUTATIVE-RELATED-RELATED"/>
    <property type="match status" value="1"/>
</dbReference>
<proteinExistence type="predicted"/>
<reference evidence="2 3" key="1">
    <citation type="submission" date="2016-07" db="EMBL/GenBank/DDBJ databases">
        <title>Draft Genome Sequence of Methylophaga muralis Bur 1.</title>
        <authorList>
            <person name="Vasilenko O.V."/>
            <person name="Doronina N.V."/>
            <person name="Shmareva M.N."/>
            <person name="Tarlachkov S.V."/>
            <person name="Mustakhimov I."/>
            <person name="Trotsenko Y.A."/>
        </authorList>
    </citation>
    <scope>NUCLEOTIDE SEQUENCE [LARGE SCALE GENOMIC DNA]</scope>
    <source>
        <strain evidence="2 3">Bur 1</strain>
    </source>
</reference>
<evidence type="ECO:0000259" key="1">
    <source>
        <dbReference type="PROSITE" id="PS51819"/>
    </source>
</evidence>
<dbReference type="PROSITE" id="PS51819">
    <property type="entry name" value="VOC"/>
    <property type="match status" value="1"/>
</dbReference>
<dbReference type="InterPro" id="IPR029068">
    <property type="entry name" value="Glyas_Bleomycin-R_OHBP_Dase"/>
</dbReference>
<dbReference type="InterPro" id="IPR051332">
    <property type="entry name" value="Fosfomycin_Res_Enzymes"/>
</dbReference>
<dbReference type="CDD" id="cd06587">
    <property type="entry name" value="VOC"/>
    <property type="match status" value="1"/>
</dbReference>
<dbReference type="Gene3D" id="3.10.180.10">
    <property type="entry name" value="2,3-Dihydroxybiphenyl 1,2-Dioxygenase, domain 1"/>
    <property type="match status" value="1"/>
</dbReference>
<evidence type="ECO:0000313" key="2">
    <source>
        <dbReference type="EMBL" id="ODN67611.1"/>
    </source>
</evidence>
<dbReference type="AlphaFoldDB" id="A0A1E3GW96"/>
<dbReference type="InterPro" id="IPR037523">
    <property type="entry name" value="VOC_core"/>
</dbReference>
<dbReference type="PANTHER" id="PTHR36113:SF1">
    <property type="entry name" value="GLYOXALASE_BLEOMYCIN RESISTANCE PROTEIN_DIOXYGENASE"/>
    <property type="match status" value="1"/>
</dbReference>
<keyword evidence="3" id="KW-1185">Reference proteome</keyword>
<gene>
    <name evidence="2" type="ORF">A9E74_00719</name>
</gene>
<dbReference type="EMBL" id="MCRI01000004">
    <property type="protein sequence ID" value="ODN67611.1"/>
    <property type="molecule type" value="Genomic_DNA"/>
</dbReference>
<organism evidence="2 3">
    <name type="scientific">Methylophaga muralis</name>
    <dbReference type="NCBI Taxonomy" id="291169"/>
    <lineage>
        <taxon>Bacteria</taxon>
        <taxon>Pseudomonadati</taxon>
        <taxon>Pseudomonadota</taxon>
        <taxon>Gammaproteobacteria</taxon>
        <taxon>Thiotrichales</taxon>
        <taxon>Piscirickettsiaceae</taxon>
        <taxon>Methylophaga</taxon>
    </lineage>
</organism>
<dbReference type="RefSeq" id="WP_069295259.1">
    <property type="nucleotide sequence ID" value="NZ_MCRI01000004.1"/>
</dbReference>
<dbReference type="STRING" id="291169.A9E74_00719"/>
<dbReference type="InterPro" id="IPR004360">
    <property type="entry name" value="Glyas_Fos-R_dOase_dom"/>
</dbReference>
<protein>
    <submittedName>
        <fullName evidence="2">Fosfomycin resistance protein FosB</fullName>
    </submittedName>
</protein>
<feature type="domain" description="VOC" evidence="1">
    <location>
        <begin position="9"/>
        <end position="125"/>
    </location>
</feature>
<dbReference type="PATRIC" id="fig|291169.3.peg.722"/>